<dbReference type="InterPro" id="IPR028081">
    <property type="entry name" value="Leu-bd"/>
</dbReference>
<evidence type="ECO:0000313" key="5">
    <source>
        <dbReference type="EMBL" id="KAA6187874.1"/>
    </source>
</evidence>
<dbReference type="SUPFAM" id="SSF53822">
    <property type="entry name" value="Periplasmic binding protein-like I"/>
    <property type="match status" value="1"/>
</dbReference>
<dbReference type="Proteomes" id="UP000322981">
    <property type="component" value="Unassembled WGS sequence"/>
</dbReference>
<feature type="signal peptide" evidence="3">
    <location>
        <begin position="1"/>
        <end position="26"/>
    </location>
</feature>
<dbReference type="InterPro" id="IPR051010">
    <property type="entry name" value="BCAA_transport"/>
</dbReference>
<proteinExistence type="inferred from homology"/>
<keyword evidence="2 3" id="KW-0732">Signal</keyword>
<dbReference type="Gene3D" id="3.40.50.2300">
    <property type="match status" value="2"/>
</dbReference>
<comment type="caution">
    <text evidence="5">The sequence shown here is derived from an EMBL/GenBank/DDBJ whole genome shotgun (WGS) entry which is preliminary data.</text>
</comment>
<gene>
    <name evidence="5" type="ORF">F2Q65_01150</name>
</gene>
<feature type="chain" id="PRO_5024348146" evidence="3">
    <location>
        <begin position="27"/>
        <end position="413"/>
    </location>
</feature>
<protein>
    <submittedName>
        <fullName evidence="5">ABC transporter substrate-binding protein</fullName>
    </submittedName>
</protein>
<sequence>MCINVNNCRACLLLLLFGLFPWLALAEPTAAPATAAEPASTPAPAPVLVGLDAAFGHKVSTSERAIQQGLEIAIAEINASGGVLGGRPLELVTTDNRSLPARAVDNVRELAAMPDLVAVFGGKFSPTYVELLPVVHELGLPLLDPWGAADTVINHSFQPSYTFRLSLKDSWAAPVMLRHALEVHGARRLGVLLPNTAWGRSNETAIARAAGALGQAVVAKVWYNWGDTSLRKAYDELLDSGAEVVILVANAAEGSILVREMAERPVAERLPIVSHWGITGGAMVELCGPALDAVDLSVVQTFSFFGREQEPAAQRVLAALRDDYGIAGPVDLKAPVGVAHAYDLMHLLATAIDLAGGTDRATIRDVLENLGPYDGLIKHYPHPFTAERHEALDAGDVFMARYGEAGQILPIGH</sequence>
<dbReference type="PANTHER" id="PTHR30483:SF6">
    <property type="entry name" value="PERIPLASMIC BINDING PROTEIN OF ABC TRANSPORTER FOR NATURAL AMINO ACIDS"/>
    <property type="match status" value="1"/>
</dbReference>
<dbReference type="Pfam" id="PF13458">
    <property type="entry name" value="Peripla_BP_6"/>
    <property type="match status" value="1"/>
</dbReference>
<feature type="domain" description="Leucine-binding protein" evidence="4">
    <location>
        <begin position="59"/>
        <end position="393"/>
    </location>
</feature>
<evidence type="ECO:0000313" key="6">
    <source>
        <dbReference type="Proteomes" id="UP000322981"/>
    </source>
</evidence>
<evidence type="ECO:0000256" key="1">
    <source>
        <dbReference type="ARBA" id="ARBA00010062"/>
    </source>
</evidence>
<name>A0A5M8FVM4_9GAMM</name>
<dbReference type="EMBL" id="VWXX01000001">
    <property type="protein sequence ID" value="KAA6187874.1"/>
    <property type="molecule type" value="Genomic_DNA"/>
</dbReference>
<keyword evidence="6" id="KW-1185">Reference proteome</keyword>
<evidence type="ECO:0000256" key="3">
    <source>
        <dbReference type="SAM" id="SignalP"/>
    </source>
</evidence>
<dbReference type="CDD" id="cd19979">
    <property type="entry name" value="PBP1_ABC_ligand_binding-like"/>
    <property type="match status" value="1"/>
</dbReference>
<organism evidence="5 6">
    <name type="scientific">Thiohalocapsa marina</name>
    <dbReference type="NCBI Taxonomy" id="424902"/>
    <lineage>
        <taxon>Bacteria</taxon>
        <taxon>Pseudomonadati</taxon>
        <taxon>Pseudomonadota</taxon>
        <taxon>Gammaproteobacteria</taxon>
        <taxon>Chromatiales</taxon>
        <taxon>Chromatiaceae</taxon>
        <taxon>Thiohalocapsa</taxon>
    </lineage>
</organism>
<reference evidence="5 6" key="1">
    <citation type="submission" date="2019-09" db="EMBL/GenBank/DDBJ databases">
        <title>Whole-genome sequence of the purple sulfur bacterium Thiohalocapsa marina DSM 19078.</title>
        <authorList>
            <person name="Kyndt J.A."/>
            <person name="Meyer T.E."/>
        </authorList>
    </citation>
    <scope>NUCLEOTIDE SEQUENCE [LARGE SCALE GENOMIC DNA]</scope>
    <source>
        <strain evidence="5 6">DSM 19078</strain>
    </source>
</reference>
<accession>A0A5M8FVM4</accession>
<dbReference type="RefSeq" id="WP_150089544.1">
    <property type="nucleotide sequence ID" value="NZ_VWXX01000001.1"/>
</dbReference>
<dbReference type="PANTHER" id="PTHR30483">
    <property type="entry name" value="LEUCINE-SPECIFIC-BINDING PROTEIN"/>
    <property type="match status" value="1"/>
</dbReference>
<dbReference type="InterPro" id="IPR028082">
    <property type="entry name" value="Peripla_BP_I"/>
</dbReference>
<dbReference type="OrthoDB" id="5288800at2"/>
<comment type="similarity">
    <text evidence="1">Belongs to the leucine-binding protein family.</text>
</comment>
<evidence type="ECO:0000259" key="4">
    <source>
        <dbReference type="Pfam" id="PF13458"/>
    </source>
</evidence>
<evidence type="ECO:0000256" key="2">
    <source>
        <dbReference type="ARBA" id="ARBA00022729"/>
    </source>
</evidence>
<dbReference type="AlphaFoldDB" id="A0A5M8FVM4"/>